<organism evidence="1">
    <name type="scientific">bioreactor metagenome</name>
    <dbReference type="NCBI Taxonomy" id="1076179"/>
    <lineage>
        <taxon>unclassified sequences</taxon>
        <taxon>metagenomes</taxon>
        <taxon>ecological metagenomes</taxon>
    </lineage>
</organism>
<protein>
    <submittedName>
        <fullName evidence="1">Uncharacterized protein</fullName>
    </submittedName>
</protein>
<evidence type="ECO:0000313" key="1">
    <source>
        <dbReference type="EMBL" id="MPN16863.1"/>
    </source>
</evidence>
<gene>
    <name evidence="1" type="ORF">SDC9_164210</name>
</gene>
<accession>A0A645FY80</accession>
<reference evidence="1" key="1">
    <citation type="submission" date="2019-08" db="EMBL/GenBank/DDBJ databases">
        <authorList>
            <person name="Kucharzyk K."/>
            <person name="Murdoch R.W."/>
            <person name="Higgins S."/>
            <person name="Loffler F."/>
        </authorList>
    </citation>
    <scope>NUCLEOTIDE SEQUENCE</scope>
</reference>
<name>A0A645FY80_9ZZZZ</name>
<sequence length="38" mass="4398">MFLIFRENEEPIKDSLIILLTKTEDRDALSNINATYGI</sequence>
<dbReference type="AlphaFoldDB" id="A0A645FY80"/>
<comment type="caution">
    <text evidence="1">The sequence shown here is derived from an EMBL/GenBank/DDBJ whole genome shotgun (WGS) entry which is preliminary data.</text>
</comment>
<proteinExistence type="predicted"/>
<dbReference type="EMBL" id="VSSQ01063865">
    <property type="protein sequence ID" value="MPN16863.1"/>
    <property type="molecule type" value="Genomic_DNA"/>
</dbReference>